<keyword evidence="3" id="KW-1185">Reference proteome</keyword>
<dbReference type="EMBL" id="JAEUGD010000020">
    <property type="protein sequence ID" value="MBL6445946.1"/>
    <property type="molecule type" value="Genomic_DNA"/>
</dbReference>
<comment type="caution">
    <text evidence="2">The sequence shown here is derived from an EMBL/GenBank/DDBJ whole genome shotgun (WGS) entry which is preliminary data.</text>
</comment>
<evidence type="ECO:0000313" key="2">
    <source>
        <dbReference type="EMBL" id="MBL6445946.1"/>
    </source>
</evidence>
<dbReference type="Proteomes" id="UP000614216">
    <property type="component" value="Unassembled WGS sequence"/>
</dbReference>
<reference evidence="2" key="1">
    <citation type="submission" date="2021-01" db="EMBL/GenBank/DDBJ databases">
        <title>Fulvivirga kasyanovii gen. nov., sp nov., a novel member of the phylum Bacteroidetes isolated from seawater in a mussel farm.</title>
        <authorList>
            <person name="Zhao L.-H."/>
            <person name="Wang Z.-J."/>
        </authorList>
    </citation>
    <scope>NUCLEOTIDE SEQUENCE</scope>
    <source>
        <strain evidence="2">29W222</strain>
    </source>
</reference>
<dbReference type="RefSeq" id="WP_202855493.1">
    <property type="nucleotide sequence ID" value="NZ_JAEUGD010000020.1"/>
</dbReference>
<feature type="chain" id="PRO_5036676272" evidence="1">
    <location>
        <begin position="24"/>
        <end position="170"/>
    </location>
</feature>
<sequence length="170" mass="19040">MKKYNLAFLLAIMALITSPQLLAQKKMKSPPAQAKGQIGAATVVIDYHQPSANGRTIMGDLVPYDQVWRTGANNATTFEVDKDVKIEGQALPKGKYALFTIPGKDEWTIIFNKNPNQWGAYNYDNGEDALRVKVKPVKTDKFVETFIINPEQDGVTMSWENTKVKFKVTD</sequence>
<evidence type="ECO:0000256" key="1">
    <source>
        <dbReference type="SAM" id="SignalP"/>
    </source>
</evidence>
<gene>
    <name evidence="2" type="ORF">JMN32_06480</name>
</gene>
<dbReference type="AlphaFoldDB" id="A0A937FZW9"/>
<name>A0A937FZW9_9BACT</name>
<dbReference type="InterPro" id="IPR021314">
    <property type="entry name" value="DUF2911"/>
</dbReference>
<dbReference type="Pfam" id="PF11138">
    <property type="entry name" value="DUF2911"/>
    <property type="match status" value="1"/>
</dbReference>
<proteinExistence type="predicted"/>
<organism evidence="2 3">
    <name type="scientific">Fulvivirga marina</name>
    <dbReference type="NCBI Taxonomy" id="2494733"/>
    <lineage>
        <taxon>Bacteria</taxon>
        <taxon>Pseudomonadati</taxon>
        <taxon>Bacteroidota</taxon>
        <taxon>Cytophagia</taxon>
        <taxon>Cytophagales</taxon>
        <taxon>Fulvivirgaceae</taxon>
        <taxon>Fulvivirga</taxon>
    </lineage>
</organism>
<feature type="signal peptide" evidence="1">
    <location>
        <begin position="1"/>
        <end position="23"/>
    </location>
</feature>
<accession>A0A937FZW9</accession>
<evidence type="ECO:0000313" key="3">
    <source>
        <dbReference type="Proteomes" id="UP000614216"/>
    </source>
</evidence>
<keyword evidence="1" id="KW-0732">Signal</keyword>
<protein>
    <submittedName>
        <fullName evidence="2">DUF2911 domain-containing protein</fullName>
    </submittedName>
</protein>